<proteinExistence type="predicted"/>
<protein>
    <submittedName>
        <fullName evidence="4">TetR family transcriptional regulator</fullName>
    </submittedName>
    <submittedName>
        <fullName evidence="6">TetR/AcrR family transcriptional regulator</fullName>
    </submittedName>
</protein>
<dbReference type="RefSeq" id="WP_046188013.1">
    <property type="nucleotide sequence ID" value="NZ_JACKUJ010000036.1"/>
</dbReference>
<evidence type="ECO:0000256" key="2">
    <source>
        <dbReference type="PROSITE-ProRule" id="PRU00335"/>
    </source>
</evidence>
<accession>A0A0F5N263</accession>
<reference evidence="4" key="2">
    <citation type="submission" date="2015-04" db="EMBL/GenBank/DDBJ databases">
        <title>Genome sequence of Mycobacterium arupense strain GUC1.</title>
        <authorList>
            <person name="Greninger A.L."/>
            <person name="Cunningham G."/>
            <person name="Chiu C.Y."/>
            <person name="Miller S."/>
        </authorList>
    </citation>
    <scope>NUCLEOTIDE SEQUENCE</scope>
    <source>
        <strain evidence="4">GUC1</strain>
    </source>
</reference>
<dbReference type="InterPro" id="IPR009057">
    <property type="entry name" value="Homeodomain-like_sf"/>
</dbReference>
<organism evidence="4 7">
    <name type="scientific">Mycolicibacter arupensis</name>
    <dbReference type="NCBI Taxonomy" id="342002"/>
    <lineage>
        <taxon>Bacteria</taxon>
        <taxon>Bacillati</taxon>
        <taxon>Actinomycetota</taxon>
        <taxon>Actinomycetes</taxon>
        <taxon>Mycobacteriales</taxon>
        <taxon>Mycobacteriaceae</taxon>
        <taxon>Mycolicibacter</taxon>
    </lineage>
</organism>
<dbReference type="Pfam" id="PF00440">
    <property type="entry name" value="TetR_N"/>
    <property type="match status" value="1"/>
</dbReference>
<evidence type="ECO:0000256" key="1">
    <source>
        <dbReference type="ARBA" id="ARBA00023125"/>
    </source>
</evidence>
<dbReference type="AlphaFoldDB" id="A0A0F5N263"/>
<evidence type="ECO:0000313" key="6">
    <source>
        <dbReference type="EMBL" id="TXI58173.1"/>
    </source>
</evidence>
<reference evidence="6 9" key="4">
    <citation type="submission" date="2018-09" db="EMBL/GenBank/DDBJ databases">
        <title>Metagenome Assembled Genomes from an Advanced Water Purification Facility.</title>
        <authorList>
            <person name="Stamps B.W."/>
            <person name="Spear J.R."/>
        </authorList>
    </citation>
    <scope>NUCLEOTIDE SEQUENCE [LARGE SCALE GENOMIC DNA]</scope>
    <source>
        <strain evidence="6">Bin_29_2</strain>
    </source>
</reference>
<feature type="domain" description="HTH tetR-type" evidence="3">
    <location>
        <begin position="15"/>
        <end position="75"/>
    </location>
</feature>
<dbReference type="PANTHER" id="PTHR30055">
    <property type="entry name" value="HTH-TYPE TRANSCRIPTIONAL REGULATOR RUTR"/>
    <property type="match status" value="1"/>
</dbReference>
<dbReference type="Proteomes" id="UP000034416">
    <property type="component" value="Unassembled WGS sequence"/>
</dbReference>
<keyword evidence="8" id="KW-1185">Reference proteome</keyword>
<dbReference type="Proteomes" id="UP000192327">
    <property type="component" value="Unassembled WGS sequence"/>
</dbReference>
<dbReference type="PATRIC" id="fig|342002.3.peg.990"/>
<dbReference type="PANTHER" id="PTHR30055:SF239">
    <property type="entry name" value="TRANSCRIPTIONAL REGULATORY PROTEIN"/>
    <property type="match status" value="1"/>
</dbReference>
<sequence>MARSDSAGSSGGNSRLSVQDWVQAGFRILAADGLKALTIDRLCKRLGVTKGSFYWHFTDMKAYRSALVDTWAAVRDADRGDFDALSGLPPRERLSHMMTALVGPSHWMLERAMREWARSEDAVAAAVRSSDQRVLAAVRQAFVDDGFDKEEADMRANATFAAGIGVLHLAGVRSSSRAAGWREQFLDVMLRH</sequence>
<evidence type="ECO:0000313" key="9">
    <source>
        <dbReference type="Proteomes" id="UP000321797"/>
    </source>
</evidence>
<comment type="caution">
    <text evidence="4">The sequence shown here is derived from an EMBL/GenBank/DDBJ whole genome shotgun (WGS) entry which is preliminary data.</text>
</comment>
<evidence type="ECO:0000313" key="5">
    <source>
        <dbReference type="EMBL" id="ORA00591.1"/>
    </source>
</evidence>
<dbReference type="Gene3D" id="1.10.357.10">
    <property type="entry name" value="Tetracycline Repressor, domain 2"/>
    <property type="match status" value="1"/>
</dbReference>
<feature type="DNA-binding region" description="H-T-H motif" evidence="2">
    <location>
        <begin position="38"/>
        <end position="57"/>
    </location>
</feature>
<dbReference type="STRING" id="342002.BST15_03750"/>
<dbReference type="EMBL" id="LASW01000005">
    <property type="protein sequence ID" value="KKC00960.1"/>
    <property type="molecule type" value="Genomic_DNA"/>
</dbReference>
<dbReference type="OrthoDB" id="3218408at2"/>
<keyword evidence="1 2" id="KW-0238">DNA-binding</keyword>
<dbReference type="GO" id="GO:0000976">
    <property type="term" value="F:transcription cis-regulatory region binding"/>
    <property type="evidence" value="ECO:0007669"/>
    <property type="project" value="TreeGrafter"/>
</dbReference>
<evidence type="ECO:0000313" key="7">
    <source>
        <dbReference type="Proteomes" id="UP000034416"/>
    </source>
</evidence>
<name>A0A0F5N263_9MYCO</name>
<evidence type="ECO:0000259" key="3">
    <source>
        <dbReference type="PROSITE" id="PS50977"/>
    </source>
</evidence>
<dbReference type="Proteomes" id="UP000321797">
    <property type="component" value="Unassembled WGS sequence"/>
</dbReference>
<dbReference type="InterPro" id="IPR050109">
    <property type="entry name" value="HTH-type_TetR-like_transc_reg"/>
</dbReference>
<reference evidence="5 8" key="3">
    <citation type="submission" date="2016-12" db="EMBL/GenBank/DDBJ databases">
        <title>The new phylogeny of genus Mycobacterium.</title>
        <authorList>
            <person name="Tortoli E."/>
            <person name="Trovato A."/>
            <person name="Cirillo D.M."/>
        </authorList>
    </citation>
    <scope>NUCLEOTIDE SEQUENCE [LARGE SCALE GENOMIC DNA]</scope>
    <source>
        <strain evidence="5 8">DSM 44942</strain>
    </source>
</reference>
<evidence type="ECO:0000313" key="8">
    <source>
        <dbReference type="Proteomes" id="UP000192327"/>
    </source>
</evidence>
<dbReference type="EMBL" id="MVHH01000004">
    <property type="protein sequence ID" value="ORA00591.1"/>
    <property type="molecule type" value="Genomic_DNA"/>
</dbReference>
<dbReference type="SUPFAM" id="SSF46689">
    <property type="entry name" value="Homeodomain-like"/>
    <property type="match status" value="1"/>
</dbReference>
<dbReference type="GO" id="GO:0003700">
    <property type="term" value="F:DNA-binding transcription factor activity"/>
    <property type="evidence" value="ECO:0007669"/>
    <property type="project" value="TreeGrafter"/>
</dbReference>
<dbReference type="PROSITE" id="PS50977">
    <property type="entry name" value="HTH_TETR_2"/>
    <property type="match status" value="1"/>
</dbReference>
<gene>
    <name evidence="5" type="ORF">BST15_03750</name>
    <name evidence="6" type="ORF">E6Q54_06080</name>
    <name evidence="4" type="ORF">WR43_02375</name>
</gene>
<dbReference type="EMBL" id="SSGD01000028">
    <property type="protein sequence ID" value="TXI58173.1"/>
    <property type="molecule type" value="Genomic_DNA"/>
</dbReference>
<dbReference type="InterPro" id="IPR001647">
    <property type="entry name" value="HTH_TetR"/>
</dbReference>
<reference evidence="7" key="1">
    <citation type="submission" date="2015-04" db="EMBL/GenBank/DDBJ databases">
        <title>Genome sequence of Mycobacterium arupense GUC1.</title>
        <authorList>
            <person name="Greninger A.L."/>
            <person name="Cunningham G."/>
            <person name="Chiu C.Y."/>
            <person name="Miller S."/>
        </authorList>
    </citation>
    <scope>NUCLEOTIDE SEQUENCE [LARGE SCALE GENOMIC DNA]</scope>
    <source>
        <strain evidence="7">GUC1</strain>
    </source>
</reference>
<evidence type="ECO:0000313" key="4">
    <source>
        <dbReference type="EMBL" id="KKC00960.1"/>
    </source>
</evidence>